<name>A0A2A9MBG2_BESBE</name>
<feature type="region of interest" description="Disordered" evidence="10">
    <location>
        <begin position="1592"/>
        <end position="1618"/>
    </location>
</feature>
<dbReference type="EMBL" id="NWUJ01000008">
    <property type="protein sequence ID" value="PFH33651.1"/>
    <property type="molecule type" value="Genomic_DNA"/>
</dbReference>
<dbReference type="OrthoDB" id="332188at2759"/>
<reference evidence="12 13" key="1">
    <citation type="submission" date="2017-09" db="EMBL/GenBank/DDBJ databases">
        <title>Genome sequencing of Besnoitia besnoiti strain Bb-Ger1.</title>
        <authorList>
            <person name="Schares G."/>
            <person name="Venepally P."/>
            <person name="Lorenzi H.A."/>
        </authorList>
    </citation>
    <scope>NUCLEOTIDE SEQUENCE [LARGE SCALE GENOMIC DNA]</scope>
    <source>
        <strain evidence="12 13">Bb-Ger1</strain>
    </source>
</reference>
<evidence type="ECO:0000256" key="1">
    <source>
        <dbReference type="ARBA" id="ARBA00001966"/>
    </source>
</evidence>
<feature type="region of interest" description="Disordered" evidence="10">
    <location>
        <begin position="420"/>
        <end position="513"/>
    </location>
</feature>
<keyword evidence="13" id="KW-1185">Reference proteome</keyword>
<keyword evidence="2" id="KW-0004">4Fe-4S</keyword>
<keyword evidence="6" id="KW-0408">Iron</keyword>
<comment type="caution">
    <text evidence="12">The sequence shown here is derived from an EMBL/GenBank/DDBJ whole genome shotgun (WGS) entry which is preliminary data.</text>
</comment>
<dbReference type="GO" id="GO:0046872">
    <property type="term" value="F:metal ion binding"/>
    <property type="evidence" value="ECO:0007669"/>
    <property type="project" value="UniProtKB-KW"/>
</dbReference>
<keyword evidence="3" id="KW-0949">S-adenosyl-L-methionine</keyword>
<dbReference type="InterPro" id="IPR058240">
    <property type="entry name" value="rSAM_sf"/>
</dbReference>
<keyword evidence="7" id="KW-0411">Iron-sulfur</keyword>
<gene>
    <name evidence="12" type="ORF">BESB_078670</name>
</gene>
<dbReference type="GO" id="GO:0031591">
    <property type="term" value="P:wybutosine biosynthetic process"/>
    <property type="evidence" value="ECO:0007669"/>
    <property type="project" value="TreeGrafter"/>
</dbReference>
<dbReference type="Proteomes" id="UP000224006">
    <property type="component" value="Chromosome VII"/>
</dbReference>
<dbReference type="PROSITE" id="PS51918">
    <property type="entry name" value="RADICAL_SAM"/>
    <property type="match status" value="1"/>
</dbReference>
<dbReference type="PANTHER" id="PTHR13930:SF0">
    <property type="entry name" value="S-ADENOSYL-L-METHIONINE-DEPENDENT TRNA 4-DEMETHYLWYOSINE SYNTHASE TYW1-RELATED"/>
    <property type="match status" value="1"/>
</dbReference>
<feature type="compositionally biased region" description="Polar residues" evidence="10">
    <location>
        <begin position="468"/>
        <end position="481"/>
    </location>
</feature>
<dbReference type="Pfam" id="PF08608">
    <property type="entry name" value="Wyosine_form"/>
    <property type="match status" value="1"/>
</dbReference>
<feature type="region of interest" description="Disordered" evidence="10">
    <location>
        <begin position="1478"/>
        <end position="1527"/>
    </location>
</feature>
<sequence>MFGAKPNSGRWWDLFSGTRSWSSLHRKTCGQSNVARVVAFALASLAFWSALFWQCAHGSDAGLPSIGVAETPDKKDAVHVSGDQTIGPGELEDAAQSFSAAQKRVLQWEEAQPVTAEEEKALSLLWGRPVEAAPAAVSRDPGSSSRLESPPSLPLTQRRLPPPVNGNDVAAPDENDNGRSTASTQPKYRVVGGTSVGDYEIAQDFKPNVADEPVLEVGNSGQETKPTATTTTTAPPVQFKQCTDAATRGYSMPFSCCTVRNGDFFDPRIWHCGRIPTSLDAVFIRHFVRLPASKMNKLHLRALWIIKSMEPELKSTSGVLRTGEFPLGRCVSNDSELSIPSTTELRSMRETFRAMVQSNSSHASLSDICGSMRQKPFEDESDFAARAPVLVVITEPGANISRASAEAIARTGLIGTGNELLSVDDETPESSAGSSIFKNQETPLFRNAPAADKDATPSAARSSPSSANRGDTPSQTARQTIPDTAPSTPDSSNSSPSPLVPFGFGRAPQPPTEMALSRLPAHAMQPAFAGRPRVLGLIRSESSQSRRSLAPLNLKGPSTLRVEHGAALLFLSGASLVTNAHIRNDGTFFIGQAISEECVEEALRDGDNEKQALCRIPSLVASGSLLAREPMHMHWLQLSQGFGMQPPEGDVVWYGKVGYPPELPGSLSSTLTFFGHTEVDTILPGFSFSFRRLGFPPSPAPPRRPNKTTLLVKKPAASIDMMIYVDVFDDDGFIDCCEKYYDRTPAVFQVGGVNVKFGPFSALRKDIGDESKISEQVVIRANRITSEEVFAGLPAAISKEDAIMTNSEEVVKRAGTARDIVYFQCLDECRISHQIFKKKGQYNYPAVPVADCAGIQTPTGDRQGAVCAGRCAYLFSSPRSLKAAGGASSVAARFRPVCDGVAGRRAAMGAGAFRLPLASASTRRLATHGVKPGAAEQRELRGALASCRPGARASDAPIGSQGVSPGACGGPPPSALSRVSTREACCSIIPLHASSSHSRGESPRSTWRVSGTPPHAVCLLSDAQSAAGAPLRLFALWASHAPLCTAEAAKASARSAAPCNEASTLEAAPGESVSASGVASPCASCSLPSPSPRTPSFSGCSSCPSACSLRSPPAGGESGASAAGAVGTDGAPEGPRPLVTERMKGRMEKQGYRIVGSHSAVKLCRWTKKQLQGVGGCYKHTFYGIDSHRCMEATTSIACSNRCIFCWRHHTHPASKTFSWQVDSPDFILKRALEAHWSLIKPLRGVHWVTPEAFAEAMQPRHCALSLIGEALLYPRINEFVELLHEKKISSFLVMNGQHPDRLRELATVTQLYVSVDAPNKKALKSIDRPLFKDYWERLVASLEILREKRERTVLRMTLIKAVNDEDLEGYARLIDLARPDFIEIKGVTFAGHSPHFNLTLGHTPHMQETLAFSQRLLKVLNENEAAGLGPTESPCRRGKGGGQRYRLASIHEHTNAVLLADADRFLLPVDPAEGATACGERLDSAPGALDPKGGGSESARRRRDTSPAGKAEDGTPPEFSKPRELPRRMRWHTHIDFERFFELSHDARQAENYRTATPDWAVPEAPLRGFDPRFDVDKYLKQIAGRPHTLSAAGLGSNGHRLLPGPDDVPVASETRN</sequence>
<dbReference type="Pfam" id="PF04055">
    <property type="entry name" value="Radical_SAM"/>
    <property type="match status" value="1"/>
</dbReference>
<comment type="catalytic activity">
    <reaction evidence="9">
        <text>N(1)-methylguanosine(37) in tRNA(Phe) + pyruvate + S-adenosyl-L-methionine = 4-demethylwyosine(37) in tRNA(Phe) + 5'-deoxyadenosine + L-methionine + CO2 + H2O</text>
        <dbReference type="Rhea" id="RHEA:36347"/>
        <dbReference type="Rhea" id="RHEA-COMP:10164"/>
        <dbReference type="Rhea" id="RHEA-COMP:10165"/>
        <dbReference type="ChEBI" id="CHEBI:15361"/>
        <dbReference type="ChEBI" id="CHEBI:15377"/>
        <dbReference type="ChEBI" id="CHEBI:16526"/>
        <dbReference type="ChEBI" id="CHEBI:17319"/>
        <dbReference type="ChEBI" id="CHEBI:57844"/>
        <dbReference type="ChEBI" id="CHEBI:59789"/>
        <dbReference type="ChEBI" id="CHEBI:64315"/>
        <dbReference type="ChEBI" id="CHEBI:73542"/>
        <dbReference type="EC" id="4.1.3.44"/>
    </reaction>
</comment>
<dbReference type="VEuPathDB" id="ToxoDB:BESB_078670"/>
<organism evidence="12 13">
    <name type="scientific">Besnoitia besnoiti</name>
    <name type="common">Apicomplexan protozoan</name>
    <dbReference type="NCBI Taxonomy" id="94643"/>
    <lineage>
        <taxon>Eukaryota</taxon>
        <taxon>Sar</taxon>
        <taxon>Alveolata</taxon>
        <taxon>Apicomplexa</taxon>
        <taxon>Conoidasida</taxon>
        <taxon>Coccidia</taxon>
        <taxon>Eucoccidiorida</taxon>
        <taxon>Eimeriorina</taxon>
        <taxon>Sarcocystidae</taxon>
        <taxon>Besnoitia</taxon>
    </lineage>
</organism>
<dbReference type="RefSeq" id="XP_029217660.1">
    <property type="nucleotide sequence ID" value="XM_029366229.1"/>
</dbReference>
<dbReference type="SUPFAM" id="SSF102114">
    <property type="entry name" value="Radical SAM enzymes"/>
    <property type="match status" value="1"/>
</dbReference>
<accession>A0A2A9MBG2</accession>
<evidence type="ECO:0000256" key="8">
    <source>
        <dbReference type="ARBA" id="ARBA00023239"/>
    </source>
</evidence>
<feature type="region of interest" description="Disordered" evidence="10">
    <location>
        <begin position="951"/>
        <end position="975"/>
    </location>
</feature>
<keyword evidence="8" id="KW-0456">Lyase</keyword>
<dbReference type="InterPro" id="IPR013917">
    <property type="entry name" value="tRNA_wybutosine-synth"/>
</dbReference>
<feature type="compositionally biased region" description="Low complexity" evidence="10">
    <location>
        <begin position="482"/>
        <end position="497"/>
    </location>
</feature>
<dbReference type="InterPro" id="IPR034556">
    <property type="entry name" value="tRNA_wybutosine-synthase"/>
</dbReference>
<evidence type="ECO:0000256" key="10">
    <source>
        <dbReference type="SAM" id="MobiDB-lite"/>
    </source>
</evidence>
<dbReference type="InterPro" id="IPR007197">
    <property type="entry name" value="rSAM"/>
</dbReference>
<comment type="cofactor">
    <cofactor evidence="1">
        <name>[4Fe-4S] cluster</name>
        <dbReference type="ChEBI" id="CHEBI:49883"/>
    </cofactor>
</comment>
<evidence type="ECO:0000259" key="11">
    <source>
        <dbReference type="PROSITE" id="PS51918"/>
    </source>
</evidence>
<evidence type="ECO:0000256" key="9">
    <source>
        <dbReference type="ARBA" id="ARBA00049466"/>
    </source>
</evidence>
<dbReference type="SFLD" id="SFLDG01071">
    <property type="entry name" value="tRNA_wybutosine-synthesizing"/>
    <property type="match status" value="1"/>
</dbReference>
<dbReference type="Gene3D" id="3.20.20.70">
    <property type="entry name" value="Aldolase class I"/>
    <property type="match status" value="1"/>
</dbReference>
<proteinExistence type="predicted"/>
<evidence type="ECO:0000256" key="7">
    <source>
        <dbReference type="ARBA" id="ARBA00023014"/>
    </source>
</evidence>
<dbReference type="GO" id="GO:0102521">
    <property type="term" value="F:tRNA-4-demethylwyosine synthase activity"/>
    <property type="evidence" value="ECO:0007669"/>
    <property type="project" value="UniProtKB-EC"/>
</dbReference>
<evidence type="ECO:0000256" key="5">
    <source>
        <dbReference type="ARBA" id="ARBA00022723"/>
    </source>
</evidence>
<evidence type="ECO:0000313" key="12">
    <source>
        <dbReference type="EMBL" id="PFH33651.1"/>
    </source>
</evidence>
<evidence type="ECO:0000256" key="6">
    <source>
        <dbReference type="ARBA" id="ARBA00023004"/>
    </source>
</evidence>
<keyword evidence="5" id="KW-0479">Metal-binding</keyword>
<feature type="domain" description="Radical SAM core" evidence="11">
    <location>
        <begin position="1183"/>
        <end position="1427"/>
    </location>
</feature>
<evidence type="ECO:0000256" key="4">
    <source>
        <dbReference type="ARBA" id="ARBA00022694"/>
    </source>
</evidence>
<feature type="region of interest" description="Disordered" evidence="10">
    <location>
        <begin position="135"/>
        <end position="190"/>
    </location>
</feature>
<feature type="compositionally biased region" description="Low complexity" evidence="10">
    <location>
        <begin position="456"/>
        <end position="467"/>
    </location>
</feature>
<dbReference type="SFLD" id="SFLDF00284">
    <property type="entry name" value="tRNA_wybutosine-synthesizing"/>
    <property type="match status" value="1"/>
</dbReference>
<feature type="compositionally biased region" description="Polar residues" evidence="10">
    <location>
        <begin position="429"/>
        <end position="442"/>
    </location>
</feature>
<dbReference type="InterPro" id="IPR013785">
    <property type="entry name" value="Aldolase_TIM"/>
</dbReference>
<keyword evidence="4" id="KW-0819">tRNA processing</keyword>
<protein>
    <recommendedName>
        <fullName evidence="11">Radical SAM core domain-containing protein</fullName>
    </recommendedName>
</protein>
<dbReference type="CDD" id="cd01335">
    <property type="entry name" value="Radical_SAM"/>
    <property type="match status" value="1"/>
</dbReference>
<dbReference type="SFLD" id="SFLDS00029">
    <property type="entry name" value="Radical_SAM"/>
    <property type="match status" value="1"/>
</dbReference>
<dbReference type="GeneID" id="40312794"/>
<dbReference type="GO" id="GO:0051539">
    <property type="term" value="F:4 iron, 4 sulfur cluster binding"/>
    <property type="evidence" value="ECO:0007669"/>
    <property type="project" value="UniProtKB-KW"/>
</dbReference>
<dbReference type="PANTHER" id="PTHR13930">
    <property type="entry name" value="S-ADENOSYL-L-METHIONINE-DEPENDENT TRNA 4-DEMETHYLWYOSINE SYNTHASE"/>
    <property type="match status" value="1"/>
</dbReference>
<evidence type="ECO:0000256" key="3">
    <source>
        <dbReference type="ARBA" id="ARBA00022691"/>
    </source>
</evidence>
<evidence type="ECO:0000313" key="13">
    <source>
        <dbReference type="Proteomes" id="UP000224006"/>
    </source>
</evidence>
<dbReference type="STRING" id="94643.A0A2A9MBG2"/>
<dbReference type="KEGG" id="bbes:BESB_078670"/>
<evidence type="ECO:0000256" key="2">
    <source>
        <dbReference type="ARBA" id="ARBA00022485"/>
    </source>
</evidence>